<gene>
    <name evidence="1" type="ORF">PANT111_380006</name>
</gene>
<dbReference type="Proteomes" id="UP000433737">
    <property type="component" value="Unassembled WGS sequence"/>
</dbReference>
<dbReference type="EMBL" id="CABWMH010000032">
    <property type="protein sequence ID" value="VXC34099.1"/>
    <property type="molecule type" value="Genomic_DNA"/>
</dbReference>
<sequence>MVRGMSMEEGKIINHYRQIQDAASKAMDITTDEQLLIELSAIVMTCHKTLEKLAAPYIGPDEA</sequence>
<dbReference type="AlphaFoldDB" id="A0AAX3JA70"/>
<protein>
    <submittedName>
        <fullName evidence="1">Uncharacterized protein</fullName>
    </submittedName>
</protein>
<evidence type="ECO:0000313" key="2">
    <source>
        <dbReference type="Proteomes" id="UP000433737"/>
    </source>
</evidence>
<reference evidence="1 2" key="1">
    <citation type="submission" date="2019-10" db="EMBL/GenBank/DDBJ databases">
        <authorList>
            <person name="Karimi E."/>
        </authorList>
    </citation>
    <scope>NUCLEOTIDE SEQUENCE [LARGE SCALE GENOMIC DNA]</scope>
    <source>
        <strain evidence="1">Pantoea sp. 111</strain>
    </source>
</reference>
<accession>A0AAX3JA70</accession>
<proteinExistence type="predicted"/>
<organism evidence="1 2">
    <name type="scientific">Pantoea brenneri</name>
    <dbReference type="NCBI Taxonomy" id="472694"/>
    <lineage>
        <taxon>Bacteria</taxon>
        <taxon>Pseudomonadati</taxon>
        <taxon>Pseudomonadota</taxon>
        <taxon>Gammaproteobacteria</taxon>
        <taxon>Enterobacterales</taxon>
        <taxon>Erwiniaceae</taxon>
        <taxon>Pantoea</taxon>
    </lineage>
</organism>
<name>A0AAX3JA70_9GAMM</name>
<evidence type="ECO:0000313" key="1">
    <source>
        <dbReference type="EMBL" id="VXC34099.1"/>
    </source>
</evidence>
<comment type="caution">
    <text evidence="1">The sequence shown here is derived from an EMBL/GenBank/DDBJ whole genome shotgun (WGS) entry which is preliminary data.</text>
</comment>